<dbReference type="AlphaFoldDB" id="A0A0K0DDJ4"/>
<reference evidence="2" key="2">
    <citation type="submission" date="2017-02" db="UniProtKB">
        <authorList>
            <consortium name="WormBaseParasite"/>
        </authorList>
    </citation>
    <scope>IDENTIFICATION</scope>
</reference>
<dbReference type="WBParaSite" id="ACAC_0000880101-mRNA-1">
    <property type="protein sequence ID" value="ACAC_0000880101-mRNA-1"/>
    <property type="gene ID" value="ACAC_0000880101"/>
</dbReference>
<sequence length="123" mass="14026">MSTVLLVCVMLGTITVIFLGCCLMFRFMHRSLGSEDIKHTNTLPCENVVIHPKRVYEIQAEEGCFSSLPNIAEALNLIEDVDYAPRLKRPETGDLKAIRQEHECCEFNHMAKRKARTVESLLF</sequence>
<organism evidence="1 2">
    <name type="scientific">Angiostrongylus cantonensis</name>
    <name type="common">Rat lungworm</name>
    <dbReference type="NCBI Taxonomy" id="6313"/>
    <lineage>
        <taxon>Eukaryota</taxon>
        <taxon>Metazoa</taxon>
        <taxon>Ecdysozoa</taxon>
        <taxon>Nematoda</taxon>
        <taxon>Chromadorea</taxon>
        <taxon>Rhabditida</taxon>
        <taxon>Rhabditina</taxon>
        <taxon>Rhabditomorpha</taxon>
        <taxon>Strongyloidea</taxon>
        <taxon>Metastrongylidae</taxon>
        <taxon>Angiostrongylus</taxon>
    </lineage>
</organism>
<evidence type="ECO:0000313" key="1">
    <source>
        <dbReference type="Proteomes" id="UP000035642"/>
    </source>
</evidence>
<reference evidence="1" key="1">
    <citation type="submission" date="2012-09" db="EMBL/GenBank/DDBJ databases">
        <authorList>
            <person name="Martin A.A."/>
        </authorList>
    </citation>
    <scope>NUCLEOTIDE SEQUENCE</scope>
</reference>
<protein>
    <submittedName>
        <fullName evidence="2">Conserved secreted protein</fullName>
    </submittedName>
</protein>
<proteinExistence type="predicted"/>
<dbReference type="Proteomes" id="UP000035642">
    <property type="component" value="Unassembled WGS sequence"/>
</dbReference>
<accession>A0A0K0DDJ4</accession>
<evidence type="ECO:0000313" key="2">
    <source>
        <dbReference type="WBParaSite" id="ACAC_0000880101-mRNA-1"/>
    </source>
</evidence>
<name>A0A0K0DDJ4_ANGCA</name>
<keyword evidence="1" id="KW-1185">Reference proteome</keyword>